<dbReference type="Proteomes" id="UP000257317">
    <property type="component" value="Unassembled WGS sequence"/>
</dbReference>
<keyword evidence="3" id="KW-1185">Reference proteome</keyword>
<comment type="caution">
    <text evidence="2">The sequence shown here is derived from an EMBL/GenBank/DDBJ whole genome shotgun (WGS) entry which is preliminary data.</text>
</comment>
<keyword evidence="2" id="KW-0012">Acyltransferase</keyword>
<dbReference type="Pfam" id="PF01553">
    <property type="entry name" value="Acyltransferase"/>
    <property type="match status" value="1"/>
</dbReference>
<evidence type="ECO:0000313" key="3">
    <source>
        <dbReference type="Proteomes" id="UP000257317"/>
    </source>
</evidence>
<gene>
    <name evidence="2" type="primary">plsC</name>
    <name evidence="2" type="ORF">LrDSM24759_11170</name>
</gene>
<evidence type="ECO:0000313" key="2">
    <source>
        <dbReference type="EMBL" id="GBG05203.1"/>
    </source>
</evidence>
<sequence length="254" mass="29455">MKFNHSSKKTIYYQNYTDDIVKSKNQNYQLPDNYQILNNRLINKVVRSLGWGIAKIATFVLPIKYVGKEKLVSFKNKGYFVYANHTQAVLDPILPIGILGRKQYYGIASQANWAVPIIGNLALPTAGLPVGKNLTQTAKLVRIIKKLIKENNHILIFPEAHLWPYYTKIRPFPNTSMDFPVTTGAPSFVMTTTYQQRKHGRYPKITIYIDGPFFPAQTLSKKEQRQKLHEQITQTMQNRSKNSTYNYYLYERKK</sequence>
<accession>A0A2Z6TB13</accession>
<dbReference type="OrthoDB" id="1841587at2"/>
<dbReference type="EMBL" id="BFBY01000008">
    <property type="protein sequence ID" value="GBG05203.1"/>
    <property type="molecule type" value="Genomic_DNA"/>
</dbReference>
<proteinExistence type="predicted"/>
<feature type="domain" description="Phospholipid/glycerol acyltransferase" evidence="1">
    <location>
        <begin position="63"/>
        <end position="190"/>
    </location>
</feature>
<name>A0A2Z6TB13_9LACO</name>
<dbReference type="GO" id="GO:0016746">
    <property type="term" value="F:acyltransferase activity"/>
    <property type="evidence" value="ECO:0007669"/>
    <property type="project" value="UniProtKB-KW"/>
</dbReference>
<dbReference type="SUPFAM" id="SSF69593">
    <property type="entry name" value="Glycerol-3-phosphate (1)-acyltransferase"/>
    <property type="match status" value="1"/>
</dbReference>
<organism evidence="2 3">
    <name type="scientific">Lactobacillus rodentium</name>
    <dbReference type="NCBI Taxonomy" id="947835"/>
    <lineage>
        <taxon>Bacteria</taxon>
        <taxon>Bacillati</taxon>
        <taxon>Bacillota</taxon>
        <taxon>Bacilli</taxon>
        <taxon>Lactobacillales</taxon>
        <taxon>Lactobacillaceae</taxon>
        <taxon>Lactobacillus</taxon>
    </lineage>
</organism>
<reference evidence="3" key="1">
    <citation type="submission" date="2018-03" db="EMBL/GenBank/DDBJ databases">
        <title>New taxa in the Lactobacillus gasseri group.</title>
        <authorList>
            <person name="Tanizawa Y."/>
            <person name="Tohno M."/>
            <person name="Endo A."/>
            <person name="Arita M."/>
        </authorList>
    </citation>
    <scope>NUCLEOTIDE SEQUENCE [LARGE SCALE GENOMIC DNA]</scope>
    <source>
        <strain evidence="3">DSM 24759</strain>
    </source>
</reference>
<dbReference type="RefSeq" id="WP_117118531.1">
    <property type="nucleotide sequence ID" value="NZ_BFBY01000008.1"/>
</dbReference>
<evidence type="ECO:0000259" key="1">
    <source>
        <dbReference type="Pfam" id="PF01553"/>
    </source>
</evidence>
<dbReference type="AlphaFoldDB" id="A0A2Z6TB13"/>
<protein>
    <submittedName>
        <fullName evidence="2">1-acyl-sn-glycerol-3-phosphate acyltransferase</fullName>
    </submittedName>
</protein>
<keyword evidence="2" id="KW-0808">Transferase</keyword>
<dbReference type="InterPro" id="IPR002123">
    <property type="entry name" value="Plipid/glycerol_acylTrfase"/>
</dbReference>